<name>A0A2N7L857_9GAMM</name>
<gene>
    <name evidence="1" type="ORF">BCT23_20265</name>
</gene>
<accession>A0A2N7L857</accession>
<protein>
    <recommendedName>
        <fullName evidence="3">Apea-like HEPN domain-containing protein</fullName>
    </recommendedName>
</protein>
<evidence type="ECO:0000313" key="1">
    <source>
        <dbReference type="EMBL" id="PMN90288.1"/>
    </source>
</evidence>
<dbReference type="InterPro" id="IPR035383">
    <property type="entry name" value="MauJ"/>
</dbReference>
<reference evidence="2" key="1">
    <citation type="submission" date="2016-07" db="EMBL/GenBank/DDBJ databases">
        <title>Nontailed viruses are major unrecognized killers of bacteria in the ocean.</title>
        <authorList>
            <person name="Kauffman K."/>
            <person name="Hussain F."/>
            <person name="Yang J."/>
            <person name="Arevalo P."/>
            <person name="Brown J."/>
            <person name="Cutler M."/>
            <person name="Kelly L."/>
            <person name="Polz M.F."/>
        </authorList>
    </citation>
    <scope>NUCLEOTIDE SEQUENCE [LARGE SCALE GENOMIC DNA]</scope>
    <source>
        <strain evidence="2">10N.261.45.A10</strain>
    </source>
</reference>
<sequence>MAEWAVKLAVSGPISVKTTISMSVEKGFNNPFLTTVKVRPAKHGVKVELIARADNQSEANDAAVFFVGQMIDHLSFQLNLPLSVSLHGEHFQNGLSSNVHRIVTRDEFIEAFVTSRNYGENRRVLMRALGWYRKGISSEDPIDKFIAFWGALEGFGSESHRRNENTARGSINQICDCFDQVWGDVSQWKVIPNEANKINAFGQIRNGIAHGFMAVTIETIREINRELPIIQELSYQFLHDWQLNGQRDME</sequence>
<dbReference type="AlphaFoldDB" id="A0A2N7L857"/>
<dbReference type="EMBL" id="MDAL01000033">
    <property type="protein sequence ID" value="PMN90288.1"/>
    <property type="molecule type" value="Genomic_DNA"/>
</dbReference>
<organism evidence="1 2">
    <name type="scientific">Enterovibrio norvegicus</name>
    <dbReference type="NCBI Taxonomy" id="188144"/>
    <lineage>
        <taxon>Bacteria</taxon>
        <taxon>Pseudomonadati</taxon>
        <taxon>Pseudomonadota</taxon>
        <taxon>Gammaproteobacteria</taxon>
        <taxon>Vibrionales</taxon>
        <taxon>Vibrionaceae</taxon>
        <taxon>Enterovibrio</taxon>
    </lineage>
</organism>
<evidence type="ECO:0000313" key="2">
    <source>
        <dbReference type="Proteomes" id="UP000235387"/>
    </source>
</evidence>
<proteinExistence type="predicted"/>
<evidence type="ECO:0008006" key="3">
    <source>
        <dbReference type="Google" id="ProtNLM"/>
    </source>
</evidence>
<comment type="caution">
    <text evidence="1">The sequence shown here is derived from an EMBL/GenBank/DDBJ whole genome shotgun (WGS) entry which is preliminary data.</text>
</comment>
<dbReference type="Proteomes" id="UP000235387">
    <property type="component" value="Unassembled WGS sequence"/>
</dbReference>
<dbReference type="RefSeq" id="WP_102391436.1">
    <property type="nucleotide sequence ID" value="NZ_MDAL01000033.1"/>
</dbReference>
<dbReference type="Pfam" id="PF17419">
    <property type="entry name" value="MauJ"/>
    <property type="match status" value="1"/>
</dbReference>